<dbReference type="EMBL" id="MHTJ01000004">
    <property type="protein sequence ID" value="OHA58203.1"/>
    <property type="molecule type" value="Genomic_DNA"/>
</dbReference>
<proteinExistence type="predicted"/>
<feature type="signal peptide" evidence="1">
    <location>
        <begin position="1"/>
        <end position="24"/>
    </location>
</feature>
<sequence>MSKKLLPFLGLLILVLVTASILPAGDGAKKAAAADNELTGYLWSSNIGWISLNCANTATCSVSNYKVSKQASGFLAGYGWSSNIGWVDFAPATRNYPVGSGTLAGQARFDGNKLKGWIKALSNGGGWDGWISLAGRTTAGGAYGPVYNPNPVPPATQFSGFAWGGDVVGWVDFQYASCPSCTANPAYVLNLTPSGMVTGEKVTFSDPVGAECTTNILCSRTYPTARNVTLTATIGAGRQVTWGGAVPAICANHSSTCMVAVDSIKNVSVAFGGGGGVDKNLGVTITGDGSGRVTSNPSGINCTSGTCNQSYPTGTVVTLTRTVDANSTFVSWGGACTGTAATCSVTMSVARDVTAEFHCVINCGGDGDPDLTVEIVGNGTVTGAGNDIDCTRANGSYSGVCSIENISNATDYILGATPASGFSFSDWAGCDSVNNQTCNVSIDSSSKTVTATFDGGTCTPGESGCPPTNLFTLACSTGYQGACAITFNCDIEANCASRGIYSQNKATITSNYSSVQYAIENLSSPLFEVHICTDPSSFIGCSVDLPEGRTGTPLYLRFYKIPNANPRTAYYSTDLVGTAYSDAGDPTTTTKKIWLNFTNSAGTQ</sequence>
<dbReference type="AlphaFoldDB" id="A0A1G2QCR9"/>
<dbReference type="Pfam" id="PF18998">
    <property type="entry name" value="Flg_new_2"/>
    <property type="match status" value="2"/>
</dbReference>
<evidence type="ECO:0000313" key="4">
    <source>
        <dbReference type="Proteomes" id="UP000177043"/>
    </source>
</evidence>
<comment type="caution">
    <text evidence="3">The sequence shown here is derived from an EMBL/GenBank/DDBJ whole genome shotgun (WGS) entry which is preliminary data.</text>
</comment>
<organism evidence="3 4">
    <name type="scientific">Candidatus Vogelbacteria bacterium RIFOXYD1_FULL_44_32</name>
    <dbReference type="NCBI Taxonomy" id="1802438"/>
    <lineage>
        <taxon>Bacteria</taxon>
        <taxon>Candidatus Vogeliibacteriota</taxon>
    </lineage>
</organism>
<feature type="domain" description="Bacterial repeat" evidence="2">
    <location>
        <begin position="393"/>
        <end position="454"/>
    </location>
</feature>
<feature type="chain" id="PRO_5009584076" description="Bacterial repeat domain-containing protein" evidence="1">
    <location>
        <begin position="25"/>
        <end position="604"/>
    </location>
</feature>
<dbReference type="InterPro" id="IPR044060">
    <property type="entry name" value="Bacterial_rp_domain"/>
</dbReference>
<evidence type="ECO:0000259" key="2">
    <source>
        <dbReference type="Pfam" id="PF18998"/>
    </source>
</evidence>
<dbReference type="Proteomes" id="UP000177043">
    <property type="component" value="Unassembled WGS sequence"/>
</dbReference>
<name>A0A1G2QCR9_9BACT</name>
<feature type="domain" description="Bacterial repeat" evidence="2">
    <location>
        <begin position="283"/>
        <end position="358"/>
    </location>
</feature>
<evidence type="ECO:0000313" key="3">
    <source>
        <dbReference type="EMBL" id="OHA58203.1"/>
    </source>
</evidence>
<accession>A0A1G2QCR9</accession>
<evidence type="ECO:0000256" key="1">
    <source>
        <dbReference type="SAM" id="SignalP"/>
    </source>
</evidence>
<protein>
    <recommendedName>
        <fullName evidence="2">Bacterial repeat domain-containing protein</fullName>
    </recommendedName>
</protein>
<reference evidence="3 4" key="1">
    <citation type="journal article" date="2016" name="Nat. Commun.">
        <title>Thousands of microbial genomes shed light on interconnected biogeochemical processes in an aquifer system.</title>
        <authorList>
            <person name="Anantharaman K."/>
            <person name="Brown C.T."/>
            <person name="Hug L.A."/>
            <person name="Sharon I."/>
            <person name="Castelle C.J."/>
            <person name="Probst A.J."/>
            <person name="Thomas B.C."/>
            <person name="Singh A."/>
            <person name="Wilkins M.J."/>
            <person name="Karaoz U."/>
            <person name="Brodie E.L."/>
            <person name="Williams K.H."/>
            <person name="Hubbard S.S."/>
            <person name="Banfield J.F."/>
        </authorList>
    </citation>
    <scope>NUCLEOTIDE SEQUENCE [LARGE SCALE GENOMIC DNA]</scope>
</reference>
<gene>
    <name evidence="3" type="ORF">A2571_02995</name>
</gene>
<keyword evidence="1" id="KW-0732">Signal</keyword>
<dbReference type="STRING" id="1802438.A2571_02995"/>